<evidence type="ECO:0000313" key="11">
    <source>
        <dbReference type="EMBL" id="TRY70149.1"/>
    </source>
</evidence>
<dbReference type="Proteomes" id="UP000318571">
    <property type="component" value="Chromosome 9"/>
</dbReference>
<proteinExistence type="inferred from homology"/>
<dbReference type="STRING" id="6832.A0A553NXJ5"/>
<dbReference type="OrthoDB" id="534666at2759"/>
<evidence type="ECO:0000256" key="5">
    <source>
        <dbReference type="ARBA" id="ARBA00022723"/>
    </source>
</evidence>
<dbReference type="Gene3D" id="1.10.1370.10">
    <property type="entry name" value="Neurolysin, domain 3"/>
    <property type="match status" value="1"/>
</dbReference>
<evidence type="ECO:0000256" key="4">
    <source>
        <dbReference type="ARBA" id="ARBA00022670"/>
    </source>
</evidence>
<evidence type="ECO:0000256" key="6">
    <source>
        <dbReference type="ARBA" id="ARBA00022801"/>
    </source>
</evidence>
<dbReference type="CDD" id="cd06455">
    <property type="entry name" value="M3A_TOP"/>
    <property type="match status" value="1"/>
</dbReference>
<evidence type="ECO:0000256" key="3">
    <source>
        <dbReference type="ARBA" id="ARBA00022490"/>
    </source>
</evidence>
<sequence>MWHPAHHPLRRLIQINRLWPNRGLATGPVSSVRVTFEKTPESLKVDNSVLLRAPHFSPQTPLASIPCNSLFHRSSSSHLTIQSRSLSSTRSLSTKMQPEGLLYDWNLSDLTPDEVAQRAQKIIEDVTRVYDKVGALKPEDISFDSCIKPLIDIECVQSTEENPIDFIQHSVPNKALRDASLEASKKLQQLSVEMSMRKDVFENICLFKEKVGFEGLTHEQTRFVDKEIIDGKRNGLHLDDAQREEIKSLKNKISDLGTDFRSNLNEDTSFVELTEAELSGVPEDLVKTLEKTENGKLKVTMQYPHFFPVTRQCHVPETRRRVEQVYLSRCLEANTKILEQLISLRHELAQKLGYKNHAAYVQELRMAKTPETVKKFNADLSKKLQPIWKKELEELLKLKEADAKKYGYEFNGKLDFWDARYLMTQIEEQRYSVDQEKLKEYFPLEKVTHGLLAIYQQLLGLKFSECSGVKLWHPDVTLFKVQDAESLDILGYFFLDLHPRDGKYGHAAVFSLQPSCIDPNGKRQPGVCAMMANFSKSTADKPSLLNHGEVVTYFHEFGHLMHGLCSQTSTTRFQGLHVERDFVEAPSQMLENWCWHEEPLQMMSGHYKDGSAIPKELLSKLIDSRLANAGGFNLRQIILSTSDQRFHTGGQVDTTKTFADTYKEIMGIDVMSGTNMPASWGHMVGYDAQYYGYLWSEVFSVDMFQTRFVAEGLMNPTVGKDYRTKILEQGGSKDAADLLKEFLGREPNEEAFLRSKGLGK</sequence>
<keyword evidence="7 9" id="KW-0862">Zinc</keyword>
<comment type="caution">
    <text evidence="11">The sequence shown here is derived from an EMBL/GenBank/DDBJ whole genome shotgun (WGS) entry which is preliminary data.</text>
</comment>
<reference evidence="11 12" key="1">
    <citation type="journal article" date="2018" name="Nat. Ecol. Evol.">
        <title>Genomic signatures of mitonuclear coevolution across populations of Tigriopus californicus.</title>
        <authorList>
            <person name="Barreto F.S."/>
            <person name="Watson E.T."/>
            <person name="Lima T.G."/>
            <person name="Willett C.S."/>
            <person name="Edmands S."/>
            <person name="Li W."/>
            <person name="Burton R.S."/>
        </authorList>
    </citation>
    <scope>NUCLEOTIDE SEQUENCE [LARGE SCALE GENOMIC DNA]</scope>
    <source>
        <strain evidence="11 12">San Diego</strain>
    </source>
</reference>
<evidence type="ECO:0000313" key="12">
    <source>
        <dbReference type="Proteomes" id="UP000318571"/>
    </source>
</evidence>
<dbReference type="GO" id="GO:0005758">
    <property type="term" value="C:mitochondrial intermembrane space"/>
    <property type="evidence" value="ECO:0007669"/>
    <property type="project" value="TreeGrafter"/>
</dbReference>
<protein>
    <recommendedName>
        <fullName evidence="10">Peptidase M3A/M3B catalytic domain-containing protein</fullName>
    </recommendedName>
</protein>
<dbReference type="InterPro" id="IPR024077">
    <property type="entry name" value="Neurolysin/TOP_dom2"/>
</dbReference>
<dbReference type="PANTHER" id="PTHR11804:SF84">
    <property type="entry name" value="SACCHAROLYSIN"/>
    <property type="match status" value="1"/>
</dbReference>
<keyword evidence="8 9" id="KW-0482">Metalloprotease</keyword>
<keyword evidence="12" id="KW-1185">Reference proteome</keyword>
<accession>A0A553NXJ5</accession>
<keyword evidence="5 9" id="KW-0479">Metal-binding</keyword>
<comment type="subcellular location">
    <subcellularLocation>
        <location evidence="1">Cytoplasm</location>
    </subcellularLocation>
</comment>
<dbReference type="GO" id="GO:0004222">
    <property type="term" value="F:metalloendopeptidase activity"/>
    <property type="evidence" value="ECO:0007669"/>
    <property type="project" value="InterPro"/>
</dbReference>
<dbReference type="PANTHER" id="PTHR11804">
    <property type="entry name" value="PROTEASE M3 THIMET OLIGOPEPTIDASE-RELATED"/>
    <property type="match status" value="1"/>
</dbReference>
<keyword evidence="3" id="KW-0963">Cytoplasm</keyword>
<evidence type="ECO:0000256" key="8">
    <source>
        <dbReference type="ARBA" id="ARBA00023049"/>
    </source>
</evidence>
<dbReference type="FunFam" id="3.40.390.10:FF:000006">
    <property type="entry name" value="Thimet oligopeptidase 1"/>
    <property type="match status" value="1"/>
</dbReference>
<dbReference type="FunFam" id="1.20.1050.40:FF:000001">
    <property type="entry name" value="Thimet oligopeptidase 1"/>
    <property type="match status" value="1"/>
</dbReference>
<gene>
    <name evidence="11" type="ORF">TCAL_11421</name>
</gene>
<evidence type="ECO:0000259" key="10">
    <source>
        <dbReference type="Pfam" id="PF01432"/>
    </source>
</evidence>
<dbReference type="Pfam" id="PF01432">
    <property type="entry name" value="Peptidase_M3"/>
    <property type="match status" value="1"/>
</dbReference>
<evidence type="ECO:0000256" key="9">
    <source>
        <dbReference type="RuleBase" id="RU003435"/>
    </source>
</evidence>
<comment type="cofactor">
    <cofactor evidence="9">
        <name>Zn(2+)</name>
        <dbReference type="ChEBI" id="CHEBI:29105"/>
    </cofactor>
    <text evidence="9">Binds 1 zinc ion.</text>
</comment>
<organism evidence="11 12">
    <name type="scientific">Tigriopus californicus</name>
    <name type="common">Marine copepod</name>
    <dbReference type="NCBI Taxonomy" id="6832"/>
    <lineage>
        <taxon>Eukaryota</taxon>
        <taxon>Metazoa</taxon>
        <taxon>Ecdysozoa</taxon>
        <taxon>Arthropoda</taxon>
        <taxon>Crustacea</taxon>
        <taxon>Multicrustacea</taxon>
        <taxon>Hexanauplia</taxon>
        <taxon>Copepoda</taxon>
        <taxon>Harpacticoida</taxon>
        <taxon>Harpacticidae</taxon>
        <taxon>Tigriopus</taxon>
    </lineage>
</organism>
<keyword evidence="6 9" id="KW-0378">Hydrolase</keyword>
<dbReference type="GO" id="GO:0006518">
    <property type="term" value="P:peptide metabolic process"/>
    <property type="evidence" value="ECO:0007669"/>
    <property type="project" value="TreeGrafter"/>
</dbReference>
<feature type="domain" description="Peptidase M3A/M3B catalytic" evidence="10">
    <location>
        <begin position="311"/>
        <end position="757"/>
    </location>
</feature>
<evidence type="ECO:0000256" key="2">
    <source>
        <dbReference type="ARBA" id="ARBA00006040"/>
    </source>
</evidence>
<dbReference type="SUPFAM" id="SSF55486">
    <property type="entry name" value="Metalloproteases ('zincins'), catalytic domain"/>
    <property type="match status" value="1"/>
</dbReference>
<dbReference type="GO" id="GO:0006508">
    <property type="term" value="P:proteolysis"/>
    <property type="evidence" value="ECO:0007669"/>
    <property type="project" value="UniProtKB-KW"/>
</dbReference>
<dbReference type="InterPro" id="IPR001567">
    <property type="entry name" value="Pept_M3A_M3B_dom"/>
</dbReference>
<dbReference type="GO" id="GO:0046872">
    <property type="term" value="F:metal ion binding"/>
    <property type="evidence" value="ECO:0007669"/>
    <property type="project" value="UniProtKB-UniRule"/>
</dbReference>
<keyword evidence="4 9" id="KW-0645">Protease</keyword>
<dbReference type="Gene3D" id="1.20.1050.40">
    <property type="entry name" value="Endopeptidase. Chain P, domain 1"/>
    <property type="match status" value="1"/>
</dbReference>
<dbReference type="AlphaFoldDB" id="A0A553NXJ5"/>
<comment type="similarity">
    <text evidence="2 9">Belongs to the peptidase M3 family.</text>
</comment>
<dbReference type="EMBL" id="VCGU01000009">
    <property type="protein sequence ID" value="TRY70149.1"/>
    <property type="molecule type" value="Genomic_DNA"/>
</dbReference>
<dbReference type="OMA" id="KNFQSAM"/>
<dbReference type="Gene3D" id="3.40.390.10">
    <property type="entry name" value="Collagenase (Catalytic Domain)"/>
    <property type="match status" value="1"/>
</dbReference>
<dbReference type="InterPro" id="IPR024080">
    <property type="entry name" value="Neurolysin/TOP_N"/>
</dbReference>
<dbReference type="InterPro" id="IPR024079">
    <property type="entry name" value="MetalloPept_cat_dom_sf"/>
</dbReference>
<name>A0A553NXJ5_TIGCA</name>
<evidence type="ECO:0000256" key="7">
    <source>
        <dbReference type="ARBA" id="ARBA00022833"/>
    </source>
</evidence>
<evidence type="ECO:0000256" key="1">
    <source>
        <dbReference type="ARBA" id="ARBA00004496"/>
    </source>
</evidence>
<dbReference type="InterPro" id="IPR045090">
    <property type="entry name" value="Pept_M3A_M3B"/>
</dbReference>